<protein>
    <submittedName>
        <fullName evidence="3">Orcokinin peptides type B</fullName>
    </submittedName>
</protein>
<evidence type="ECO:0000313" key="1">
    <source>
        <dbReference type="EMBL" id="VDN24464.1"/>
    </source>
</evidence>
<gene>
    <name evidence="1" type="ORF">GPUH_LOCUS14613</name>
</gene>
<dbReference type="WBParaSite" id="GPUH_0001463201-mRNA-1">
    <property type="protein sequence ID" value="GPUH_0001463201-mRNA-1"/>
    <property type="gene ID" value="GPUH_0001463201"/>
</dbReference>
<dbReference type="OrthoDB" id="6093641at2759"/>
<organism evidence="3">
    <name type="scientific">Gongylonema pulchrum</name>
    <dbReference type="NCBI Taxonomy" id="637853"/>
    <lineage>
        <taxon>Eukaryota</taxon>
        <taxon>Metazoa</taxon>
        <taxon>Ecdysozoa</taxon>
        <taxon>Nematoda</taxon>
        <taxon>Chromadorea</taxon>
        <taxon>Rhabditida</taxon>
        <taxon>Spirurina</taxon>
        <taxon>Spiruromorpha</taxon>
        <taxon>Spiruroidea</taxon>
        <taxon>Gongylonematidae</taxon>
        <taxon>Gongylonema</taxon>
    </lineage>
</organism>
<accession>A0A183E0X2</accession>
<sequence>MDKNEEVVECINSEEHVDGKVGGIPSLRNYRYFVNREMSKRYLDALNDQGFTGFDKRAFDSISDPGFTGFDKRFQNHLITESEMQKRALDALTDGGFTGFDKRALVYVR</sequence>
<dbReference type="AlphaFoldDB" id="A0A183E0X2"/>
<evidence type="ECO:0000313" key="3">
    <source>
        <dbReference type="WBParaSite" id="GPUH_0001463201-mRNA-1"/>
    </source>
</evidence>
<reference evidence="1 2" key="2">
    <citation type="submission" date="2018-11" db="EMBL/GenBank/DDBJ databases">
        <authorList>
            <consortium name="Pathogen Informatics"/>
        </authorList>
    </citation>
    <scope>NUCLEOTIDE SEQUENCE [LARGE SCALE GENOMIC DNA]</scope>
</reference>
<evidence type="ECO:0000313" key="2">
    <source>
        <dbReference type="Proteomes" id="UP000271098"/>
    </source>
</evidence>
<dbReference type="EMBL" id="UYRT01081465">
    <property type="protein sequence ID" value="VDN24464.1"/>
    <property type="molecule type" value="Genomic_DNA"/>
</dbReference>
<name>A0A183E0X2_9BILA</name>
<reference evidence="3" key="1">
    <citation type="submission" date="2016-06" db="UniProtKB">
        <authorList>
            <consortium name="WormBaseParasite"/>
        </authorList>
    </citation>
    <scope>IDENTIFICATION</scope>
</reference>
<keyword evidence="2" id="KW-1185">Reference proteome</keyword>
<proteinExistence type="predicted"/>
<dbReference type="Proteomes" id="UP000271098">
    <property type="component" value="Unassembled WGS sequence"/>
</dbReference>